<dbReference type="RefSeq" id="WP_185050311.1">
    <property type="nucleotide sequence ID" value="NZ_BAABIX010000001.1"/>
</dbReference>
<dbReference type="PANTHER" id="PTHR30055">
    <property type="entry name" value="HTH-TYPE TRANSCRIPTIONAL REGULATOR RUTR"/>
    <property type="match status" value="1"/>
</dbReference>
<dbReference type="Pfam" id="PF17925">
    <property type="entry name" value="TetR_C_20"/>
    <property type="match status" value="1"/>
</dbReference>
<dbReference type="EMBL" id="JACHGN010000006">
    <property type="protein sequence ID" value="MBB5133318.1"/>
    <property type="molecule type" value="Genomic_DNA"/>
</dbReference>
<dbReference type="PANTHER" id="PTHR30055:SF238">
    <property type="entry name" value="MYCOFACTOCIN BIOSYNTHESIS TRANSCRIPTIONAL REGULATOR MFTR-RELATED"/>
    <property type="match status" value="1"/>
</dbReference>
<dbReference type="Proteomes" id="UP000578449">
    <property type="component" value="Unassembled WGS sequence"/>
</dbReference>
<dbReference type="InterPro" id="IPR001647">
    <property type="entry name" value="HTH_TetR"/>
</dbReference>
<dbReference type="PROSITE" id="PS50977">
    <property type="entry name" value="HTH_TETR_2"/>
    <property type="match status" value="1"/>
</dbReference>
<dbReference type="GO" id="GO:0003700">
    <property type="term" value="F:DNA-binding transcription factor activity"/>
    <property type="evidence" value="ECO:0007669"/>
    <property type="project" value="TreeGrafter"/>
</dbReference>
<accession>A0A840P0T4</accession>
<dbReference type="InterPro" id="IPR009057">
    <property type="entry name" value="Homeodomain-like_sf"/>
</dbReference>
<keyword evidence="7" id="KW-1185">Reference proteome</keyword>
<evidence type="ECO:0000313" key="6">
    <source>
        <dbReference type="EMBL" id="MBB5133318.1"/>
    </source>
</evidence>
<evidence type="ECO:0000256" key="2">
    <source>
        <dbReference type="ARBA" id="ARBA00023125"/>
    </source>
</evidence>
<dbReference type="AlphaFoldDB" id="A0A840P0T4"/>
<proteinExistence type="predicted"/>
<dbReference type="Pfam" id="PF00440">
    <property type="entry name" value="TetR_N"/>
    <property type="match status" value="1"/>
</dbReference>
<evidence type="ECO:0000256" key="1">
    <source>
        <dbReference type="ARBA" id="ARBA00023015"/>
    </source>
</evidence>
<evidence type="ECO:0000313" key="7">
    <source>
        <dbReference type="Proteomes" id="UP000578449"/>
    </source>
</evidence>
<evidence type="ECO:0000256" key="4">
    <source>
        <dbReference type="PROSITE-ProRule" id="PRU00335"/>
    </source>
</evidence>
<comment type="caution">
    <text evidence="6">The sequence shown here is derived from an EMBL/GenBank/DDBJ whole genome shotgun (WGS) entry which is preliminary data.</text>
</comment>
<name>A0A840P0T4_9ACTN</name>
<gene>
    <name evidence="6" type="ORF">HNP84_003044</name>
</gene>
<keyword evidence="3" id="KW-0804">Transcription</keyword>
<keyword evidence="1" id="KW-0805">Transcription regulation</keyword>
<dbReference type="SUPFAM" id="SSF46689">
    <property type="entry name" value="Homeodomain-like"/>
    <property type="match status" value="1"/>
</dbReference>
<dbReference type="InterPro" id="IPR050109">
    <property type="entry name" value="HTH-type_TetR-like_transc_reg"/>
</dbReference>
<keyword evidence="2 4" id="KW-0238">DNA-binding</keyword>
<reference evidence="6 7" key="1">
    <citation type="submission" date="2020-08" db="EMBL/GenBank/DDBJ databases">
        <title>Genomic Encyclopedia of Type Strains, Phase IV (KMG-IV): sequencing the most valuable type-strain genomes for metagenomic binning, comparative biology and taxonomic classification.</title>
        <authorList>
            <person name="Goeker M."/>
        </authorList>
    </citation>
    <scope>NUCLEOTIDE SEQUENCE [LARGE SCALE GENOMIC DNA]</scope>
    <source>
        <strain evidence="6 7">DSM 45615</strain>
    </source>
</reference>
<sequence>MTTGVSGPVDPALLRRDQRERRSRIVRAALRSLANSDYERVKVSDVARDAGVALGTLYRYFTSKEHLFAAVFLEWQEGLKRKLAKPAPAGDSERERVRDVLHRTLRAFQLQPQFYRVLVVLQTTGDPYAAEIFQSLDKIFAEIVSPAFEGPFDEDRKAVFHVLQAVLDQGLRSWIMGRLAIGDVYARVDEAIRLIYDHPPRVS</sequence>
<organism evidence="6 7">
    <name type="scientific">Thermocatellispora tengchongensis</name>
    <dbReference type="NCBI Taxonomy" id="1073253"/>
    <lineage>
        <taxon>Bacteria</taxon>
        <taxon>Bacillati</taxon>
        <taxon>Actinomycetota</taxon>
        <taxon>Actinomycetes</taxon>
        <taxon>Streptosporangiales</taxon>
        <taxon>Streptosporangiaceae</taxon>
        <taxon>Thermocatellispora</taxon>
    </lineage>
</organism>
<dbReference type="PRINTS" id="PR00455">
    <property type="entry name" value="HTHTETR"/>
</dbReference>
<dbReference type="InterPro" id="IPR041642">
    <property type="entry name" value="KstR_C"/>
</dbReference>
<evidence type="ECO:0000259" key="5">
    <source>
        <dbReference type="PROSITE" id="PS50977"/>
    </source>
</evidence>
<dbReference type="Gene3D" id="1.10.357.10">
    <property type="entry name" value="Tetracycline Repressor, domain 2"/>
    <property type="match status" value="1"/>
</dbReference>
<feature type="domain" description="HTH tetR-type" evidence="5">
    <location>
        <begin position="19"/>
        <end position="79"/>
    </location>
</feature>
<feature type="DNA-binding region" description="H-T-H motif" evidence="4">
    <location>
        <begin position="42"/>
        <end position="61"/>
    </location>
</feature>
<dbReference type="GO" id="GO:0000976">
    <property type="term" value="F:transcription cis-regulatory region binding"/>
    <property type="evidence" value="ECO:0007669"/>
    <property type="project" value="TreeGrafter"/>
</dbReference>
<evidence type="ECO:0000256" key="3">
    <source>
        <dbReference type="ARBA" id="ARBA00023163"/>
    </source>
</evidence>
<protein>
    <submittedName>
        <fullName evidence="6">AcrR family transcriptional regulator</fullName>
    </submittedName>
</protein>